<accession>A0ABP7VMA0</accession>
<keyword evidence="2" id="KW-1185">Reference proteome</keyword>
<dbReference type="SUPFAM" id="SSF53335">
    <property type="entry name" value="S-adenosyl-L-methionine-dependent methyltransferases"/>
    <property type="match status" value="1"/>
</dbReference>
<dbReference type="Gene3D" id="3.40.50.150">
    <property type="entry name" value="Vaccinia Virus protein VP39"/>
    <property type="match status" value="1"/>
</dbReference>
<comment type="caution">
    <text evidence="1">The sequence shown here is derived from an EMBL/GenBank/DDBJ whole genome shotgun (WGS) entry which is preliminary data.</text>
</comment>
<organism evidence="1 2">
    <name type="scientific">Flavobacterium cheonanense</name>
    <dbReference type="NCBI Taxonomy" id="706183"/>
    <lineage>
        <taxon>Bacteria</taxon>
        <taxon>Pseudomonadati</taxon>
        <taxon>Bacteroidota</taxon>
        <taxon>Flavobacteriia</taxon>
        <taxon>Flavobacteriales</taxon>
        <taxon>Flavobacteriaceae</taxon>
        <taxon>Flavobacterium</taxon>
    </lineage>
</organism>
<dbReference type="EMBL" id="BAABCT010000003">
    <property type="protein sequence ID" value="GAA4069853.1"/>
    <property type="molecule type" value="Genomic_DNA"/>
</dbReference>
<dbReference type="CDD" id="cd02440">
    <property type="entry name" value="AdoMet_MTases"/>
    <property type="match status" value="1"/>
</dbReference>
<protein>
    <recommendedName>
        <fullName evidence="3">Methyltransferase domain-containing protein</fullName>
    </recommendedName>
</protein>
<proteinExistence type="predicted"/>
<dbReference type="InterPro" id="IPR029063">
    <property type="entry name" value="SAM-dependent_MTases_sf"/>
</dbReference>
<dbReference type="Proteomes" id="UP001500367">
    <property type="component" value="Unassembled WGS sequence"/>
</dbReference>
<reference evidence="2" key="1">
    <citation type="journal article" date="2019" name="Int. J. Syst. Evol. Microbiol.">
        <title>The Global Catalogue of Microorganisms (GCM) 10K type strain sequencing project: providing services to taxonomists for standard genome sequencing and annotation.</title>
        <authorList>
            <consortium name="The Broad Institute Genomics Platform"/>
            <consortium name="The Broad Institute Genome Sequencing Center for Infectious Disease"/>
            <person name="Wu L."/>
            <person name="Ma J."/>
        </authorList>
    </citation>
    <scope>NUCLEOTIDE SEQUENCE [LARGE SCALE GENOMIC DNA]</scope>
    <source>
        <strain evidence="2">JCM 17069</strain>
    </source>
</reference>
<evidence type="ECO:0000313" key="1">
    <source>
        <dbReference type="EMBL" id="GAA4069853.1"/>
    </source>
</evidence>
<gene>
    <name evidence="1" type="ORF">GCM10022389_13790</name>
</gene>
<name>A0ABP7VMA0_9FLAO</name>
<evidence type="ECO:0008006" key="3">
    <source>
        <dbReference type="Google" id="ProtNLM"/>
    </source>
</evidence>
<evidence type="ECO:0000313" key="2">
    <source>
        <dbReference type="Proteomes" id="UP001500367"/>
    </source>
</evidence>
<dbReference type="Pfam" id="PF13489">
    <property type="entry name" value="Methyltransf_23"/>
    <property type="match status" value="1"/>
</dbReference>
<dbReference type="RefSeq" id="WP_344816010.1">
    <property type="nucleotide sequence ID" value="NZ_BAABCT010000003.1"/>
</dbReference>
<sequence>MGELINQSTILKYLKTKSSDLSFIDKLKVVYRPLICPFDDLLNYIENDDSVFDIGCGSGQFCALVAKFTPANEIYGIEISETLVQNARIVNQEFKDEKNIQFETFNGSEIPSLIQNYSKIYLIDVLHHVPKENQLEFLKEIYSKMAVGSRLILKDIDASSLLLYFNKIHDLVFSREIGNEMKANFAKKVVEEIGFKVLESYTKKMLVYPHYFLILEK</sequence>
<dbReference type="PANTHER" id="PTHR43861">
    <property type="entry name" value="TRANS-ACONITATE 2-METHYLTRANSFERASE-RELATED"/>
    <property type="match status" value="1"/>
</dbReference>